<comment type="caution">
    <text evidence="1">The sequence shown here is derived from an EMBL/GenBank/DDBJ whole genome shotgun (WGS) entry which is preliminary data.</text>
</comment>
<sequence length="42" mass="4969">MTVEDLAHKHLGVDLTRPEFWQEAVDLVKGDIHRFLELTDHR</sequence>
<keyword evidence="2" id="KW-1185">Reference proteome</keyword>
<dbReference type="AlphaFoldDB" id="A0A2T6C7E8"/>
<evidence type="ECO:0000313" key="2">
    <source>
        <dbReference type="Proteomes" id="UP000244240"/>
    </source>
</evidence>
<dbReference type="Proteomes" id="UP000244240">
    <property type="component" value="Unassembled WGS sequence"/>
</dbReference>
<gene>
    <name evidence="1" type="ORF">C8P63_10333</name>
</gene>
<name>A0A2T6C7E8_9BACL</name>
<proteinExistence type="predicted"/>
<protein>
    <submittedName>
        <fullName evidence="1">Uncharacterized protein</fullName>
    </submittedName>
</protein>
<organism evidence="1 2">
    <name type="scientific">Melghirimyces profundicolus</name>
    <dbReference type="NCBI Taxonomy" id="1242148"/>
    <lineage>
        <taxon>Bacteria</taxon>
        <taxon>Bacillati</taxon>
        <taxon>Bacillota</taxon>
        <taxon>Bacilli</taxon>
        <taxon>Bacillales</taxon>
        <taxon>Thermoactinomycetaceae</taxon>
        <taxon>Melghirimyces</taxon>
    </lineage>
</organism>
<evidence type="ECO:0000313" key="1">
    <source>
        <dbReference type="EMBL" id="PTX64251.1"/>
    </source>
</evidence>
<dbReference type="EMBL" id="QBKR01000003">
    <property type="protein sequence ID" value="PTX64251.1"/>
    <property type="molecule type" value="Genomic_DNA"/>
</dbReference>
<reference evidence="1 2" key="1">
    <citation type="submission" date="2018-04" db="EMBL/GenBank/DDBJ databases">
        <title>Genomic Encyclopedia of Archaeal and Bacterial Type Strains, Phase II (KMG-II): from individual species to whole genera.</title>
        <authorList>
            <person name="Goeker M."/>
        </authorList>
    </citation>
    <scope>NUCLEOTIDE SEQUENCE [LARGE SCALE GENOMIC DNA]</scope>
    <source>
        <strain evidence="1 2">DSM 45787</strain>
    </source>
</reference>
<accession>A0A2T6C7E8</accession>